<feature type="region of interest" description="Disordered" evidence="12">
    <location>
        <begin position="557"/>
        <end position="583"/>
    </location>
</feature>
<evidence type="ECO:0000256" key="6">
    <source>
        <dbReference type="ARBA" id="ARBA00022964"/>
    </source>
</evidence>
<feature type="compositionally biased region" description="Polar residues" evidence="12">
    <location>
        <begin position="671"/>
        <end position="683"/>
    </location>
</feature>
<feature type="region of interest" description="Disordered" evidence="12">
    <location>
        <begin position="80"/>
        <end position="101"/>
    </location>
</feature>
<protein>
    <recommendedName>
        <fullName evidence="11">Methylcytosine dioxygenase TET</fullName>
        <ecNumber evidence="11">1.14.11.80</ecNumber>
    </recommendedName>
</protein>
<feature type="region of interest" description="Disordered" evidence="12">
    <location>
        <begin position="1"/>
        <end position="28"/>
    </location>
</feature>
<comment type="similarity">
    <text evidence="2 11">Belongs to the TET family.</text>
</comment>
<feature type="region of interest" description="Disordered" evidence="12">
    <location>
        <begin position="445"/>
        <end position="543"/>
    </location>
</feature>
<feature type="region of interest" description="Disordered" evidence="12">
    <location>
        <begin position="1397"/>
        <end position="1418"/>
    </location>
</feature>
<comment type="cofactor">
    <cofactor evidence="11">
        <name>Fe(2+)</name>
        <dbReference type="ChEBI" id="CHEBI:29033"/>
    </cofactor>
    <text evidence="11">Binds 1 Fe(2+) ion per subunit.</text>
</comment>
<feature type="compositionally biased region" description="Low complexity" evidence="12">
    <location>
        <begin position="1049"/>
        <end position="1070"/>
    </location>
</feature>
<feature type="compositionally biased region" description="Low complexity" evidence="12">
    <location>
        <begin position="479"/>
        <end position="492"/>
    </location>
</feature>
<evidence type="ECO:0000256" key="3">
    <source>
        <dbReference type="ARBA" id="ARBA00022454"/>
    </source>
</evidence>
<evidence type="ECO:0000256" key="1">
    <source>
        <dbReference type="ARBA" id="ARBA00004286"/>
    </source>
</evidence>
<dbReference type="GO" id="GO:0141166">
    <property type="term" value="P:chromosomal 5-methylcytosine DNA demethylation pathway"/>
    <property type="evidence" value="ECO:0007669"/>
    <property type="project" value="UniProtKB-UniRule"/>
</dbReference>
<comment type="cofactor">
    <cofactor evidence="11">
        <name>Zn(2+)</name>
        <dbReference type="ChEBI" id="CHEBI:29105"/>
    </cofactor>
    <text evidence="11">The zinc ions have a structural role.</text>
</comment>
<feature type="region of interest" description="Disordered" evidence="12">
    <location>
        <begin position="313"/>
        <end position="335"/>
    </location>
</feature>
<feature type="region of interest" description="Disordered" evidence="12">
    <location>
        <begin position="123"/>
        <end position="148"/>
    </location>
</feature>
<dbReference type="GO" id="GO:0005694">
    <property type="term" value="C:chromosome"/>
    <property type="evidence" value="ECO:0007669"/>
    <property type="project" value="UniProtKB-SubCell"/>
</dbReference>
<name>A0A091D4A1_FUKDA</name>
<evidence type="ECO:0000256" key="9">
    <source>
        <dbReference type="ARBA" id="ARBA00047840"/>
    </source>
</evidence>
<evidence type="ECO:0000313" key="15">
    <source>
        <dbReference type="Proteomes" id="UP000028990"/>
    </source>
</evidence>
<feature type="compositionally biased region" description="Polar residues" evidence="12">
    <location>
        <begin position="446"/>
        <end position="456"/>
    </location>
</feature>
<feature type="domain" description="Methylcytosine dioxygenase TET1-3 oxygenase" evidence="13">
    <location>
        <begin position="1644"/>
        <end position="2174"/>
    </location>
</feature>
<feature type="region of interest" description="Disordered" evidence="12">
    <location>
        <begin position="1883"/>
        <end position="1955"/>
    </location>
</feature>
<dbReference type="GO" id="GO:0008270">
    <property type="term" value="F:zinc ion binding"/>
    <property type="evidence" value="ECO:0007669"/>
    <property type="project" value="UniProtKB-UniRule"/>
</dbReference>
<keyword evidence="4 11" id="KW-0479">Metal-binding</keyword>
<feature type="compositionally biased region" description="Basic and acidic residues" evidence="12">
    <location>
        <begin position="493"/>
        <end position="506"/>
    </location>
</feature>
<keyword evidence="7 11" id="KW-0560">Oxidoreductase</keyword>
<comment type="function">
    <text evidence="11">Dioxygenase that catalyzes the conversion of the modified genomic base 5-methylcytosine (5mC) into 5-hydroxymethylcytosine (5hmC) and plays a key role in epigenetic chromatin reprogramming during embryonic development.</text>
</comment>
<dbReference type="PANTHER" id="PTHR23358:SF3">
    <property type="entry name" value="METHYLCYTOSINE DIOXYGENASE TET2"/>
    <property type="match status" value="1"/>
</dbReference>
<feature type="region of interest" description="Disordered" evidence="12">
    <location>
        <begin position="926"/>
        <end position="967"/>
    </location>
</feature>
<keyword evidence="8 11" id="KW-0408">Iron</keyword>
<comment type="subcellular location">
    <subcellularLocation>
        <location evidence="1">Chromosome</location>
    </subcellularLocation>
</comment>
<dbReference type="InterPro" id="IPR024779">
    <property type="entry name" value="2OGFeDO_JBP1/TET_oxygenase_dom"/>
</dbReference>
<keyword evidence="6 11" id="KW-0223">Dioxygenase</keyword>
<evidence type="ECO:0000256" key="4">
    <source>
        <dbReference type="ARBA" id="ARBA00022723"/>
    </source>
</evidence>
<dbReference type="InterPro" id="IPR046942">
    <property type="entry name" value="TET_oxygenase"/>
</dbReference>
<evidence type="ECO:0000259" key="13">
    <source>
        <dbReference type="SMART" id="SM01333"/>
    </source>
</evidence>
<dbReference type="GO" id="GO:0045944">
    <property type="term" value="P:positive regulation of transcription by RNA polymerase II"/>
    <property type="evidence" value="ECO:0007669"/>
    <property type="project" value="TreeGrafter"/>
</dbReference>
<evidence type="ECO:0000256" key="5">
    <source>
        <dbReference type="ARBA" id="ARBA00022833"/>
    </source>
</evidence>
<feature type="compositionally biased region" description="Low complexity" evidence="12">
    <location>
        <begin position="196"/>
        <end position="218"/>
    </location>
</feature>
<feature type="region of interest" description="Disordered" evidence="12">
    <location>
        <begin position="605"/>
        <end position="884"/>
    </location>
</feature>
<feature type="compositionally biased region" description="Pro residues" evidence="12">
    <location>
        <begin position="1923"/>
        <end position="1937"/>
    </location>
</feature>
<feature type="region of interest" description="Disordered" evidence="12">
    <location>
        <begin position="2192"/>
        <end position="2223"/>
    </location>
</feature>
<dbReference type="EMBL" id="KN123330">
    <property type="protein sequence ID" value="KFO25862.1"/>
    <property type="molecule type" value="Genomic_DNA"/>
</dbReference>
<reference evidence="14 15" key="1">
    <citation type="submission" date="2013-11" db="EMBL/GenBank/DDBJ databases">
        <title>The Damaraland mole rat (Fukomys damarensis) genome and evolution of African mole rats.</title>
        <authorList>
            <person name="Gladyshev V.N."/>
            <person name="Fang X."/>
        </authorList>
    </citation>
    <scope>NUCLEOTIDE SEQUENCE [LARGE SCALE GENOMIC DNA]</scope>
    <source>
        <tissue evidence="14">Liver</tissue>
    </source>
</reference>
<feature type="region of interest" description="Disordered" evidence="12">
    <location>
        <begin position="1207"/>
        <end position="1233"/>
    </location>
</feature>
<evidence type="ECO:0000256" key="7">
    <source>
        <dbReference type="ARBA" id="ARBA00023002"/>
    </source>
</evidence>
<comment type="catalytic activity">
    <reaction evidence="10 11">
        <text>a 5-hydroxymethyl-2'-deoxycytidine in DNA + 2-oxoglutarate + O2 = a 5-formyl-2'-deoxycytidine in DNA + succinate + CO2 + H2O</text>
        <dbReference type="Rhea" id="RHEA:53828"/>
        <dbReference type="Rhea" id="RHEA-COMP:13315"/>
        <dbReference type="Rhea" id="RHEA-COMP:13656"/>
        <dbReference type="ChEBI" id="CHEBI:15377"/>
        <dbReference type="ChEBI" id="CHEBI:15379"/>
        <dbReference type="ChEBI" id="CHEBI:16526"/>
        <dbReference type="ChEBI" id="CHEBI:16810"/>
        <dbReference type="ChEBI" id="CHEBI:30031"/>
        <dbReference type="ChEBI" id="CHEBI:136731"/>
        <dbReference type="ChEBI" id="CHEBI:137731"/>
        <dbReference type="EC" id="1.14.11.80"/>
    </reaction>
</comment>
<comment type="catalytic activity">
    <reaction evidence="11">
        <text>a 5-methyl-2'-deoxycytidine in DNA + 2-oxoglutarate + O2 = a 5-hydroxymethyl-2'-deoxycytidine in DNA + succinate + CO2</text>
        <dbReference type="Rhea" id="RHEA:52636"/>
        <dbReference type="Rhea" id="RHEA-COMP:11370"/>
        <dbReference type="Rhea" id="RHEA-COMP:13315"/>
        <dbReference type="ChEBI" id="CHEBI:15379"/>
        <dbReference type="ChEBI" id="CHEBI:16526"/>
        <dbReference type="ChEBI" id="CHEBI:16810"/>
        <dbReference type="ChEBI" id="CHEBI:30031"/>
        <dbReference type="ChEBI" id="CHEBI:85454"/>
        <dbReference type="ChEBI" id="CHEBI:136731"/>
        <dbReference type="EC" id="1.14.11.80"/>
    </reaction>
</comment>
<keyword evidence="15" id="KW-1185">Reference proteome</keyword>
<feature type="region of interest" description="Disordered" evidence="12">
    <location>
        <begin position="1246"/>
        <end position="1266"/>
    </location>
</feature>
<dbReference type="InterPro" id="IPR040175">
    <property type="entry name" value="TET1/2/3"/>
</dbReference>
<dbReference type="SMART" id="SM01333">
    <property type="entry name" value="Tet_JBP"/>
    <property type="match status" value="1"/>
</dbReference>
<dbReference type="Pfam" id="PF12851">
    <property type="entry name" value="Tet_JBP"/>
    <property type="match status" value="1"/>
</dbReference>
<sequence>MSPACQSQAEEVHGRAEPPVAPPQGAGPARLRCSLLSDRWSRIDLTLTEFWKEHDSILSCVRFAEKSYVSLRTPRSACVQERDSEGCGEEPEPSLTHRSYNQPSEGIEFCIFNEEEKKLTIEGSIEKKRNSPSTGRTGSEERAQSGDLRDSWTRRCHRNCCAAEAWATSGLQPDGSWPSLQGCGLGLHPCARAAGAQSAMAQRSEDPSPSSAKPSPAAIPVNAYGSPVLRERHTAAALPTPHTPPIATFRGALESSVLRLGGVTKGLLLFLTSSYQQRPGLSCSELLQWPLNTQQGAGNPDFQITPLQDVPSERTAVSSLAPDPAKPATHSSTVPLRCLRKPGLSQRQLVDGRAASLMEQDRSSHAAGGTLSPFLVPAPAPCQPEPLAAKLQNGSPAPEANGDTRWQALRSWPGVPPSGRASPDFLHEGRGFSWCLENGGIKRTVSEPSLSGFQQNKKLRQDQKASRERNSCGESPERSPAGSSSQPAAPEASENREPRSSGAREDAVEDPATSPRRDCNGPENPEYRVPGEQEQKGAQYRDENIALLLKNRAALVPNGATDSASSLENTRDERPEDTLSRCDPDCISVPLQRAAACSHADASLASPPKAPCAVAPPSHTSGQIDLPPEPTAVATEACNTGRARPPAAIPDTCPFQRPVQQQEPENCPGPAQTSDGAQGNSVLASAEGLCSGSSSNWQAAGDSSQQYLQQDKTNGAYFKQSSVFPTEPTTTPPLPQLLLPPPPPPSPPLFSAGKATLQNAVSEEHHQFPNQSSVTLLREVKIEAGPEAPPPPSPSPSPCASGPAPRLLGGPRGDGAPQSGSGLPGPMPACAQRAEPTPDRVDPLQLNPQALSLGREAQNPCPPQLGPKEPEILQDQAQQQARGLVPSAQHYVKPGWIELKTPPVHQAQPQQTCSEPSLCSTLQYQPRPALHPTSRPYTGNPAPGALVGPAQSPVLRGDGRQGQLQGTVDQQLQLALPSRQRHVSKADPSPDARAQALCGPPYRFQQAADPQSERILSPLLRRHLNLTAQLDLFSSSHLMQHKPSKQAAQTQPPQNSQFPQNHHQQQQQHRLQMKNKEQTPPTFPRPQGNSELQGEGLFFGHIKVEECSGGESQCSKARAFQTQNAQAGLEQGRDVSSRNSPYGQILKSNASQTQISCSNNAHVVPENKEQGTPSEPPAGNRTQHLPYLPHAVPLRPGVLHGCFPEQEQKQPQAPALQGYTSRSHDESAQQAAQLVQQRYSVHNPAKAFPAPEQGRSHTQAPPQKDIQKHAALRWHLLHRQGQQQAKQPHAEPCPRPMNRPIKLEPGSTPHACALPGAGQQDPRVWKKPSKQEAPALGCEHAQPKSILETMEQHLKQFQVKSLFDHKALALKSQKQVKVETSGALMVLSRKLSASELSGLASSGEPQAAPSEKTPTKRTAGSVLNSFIESPSKLLETPIKNLLDTPVKTQYDFPSCRCVDEDPDRDTRGLGGGHREGHREGLEQSCLLFVAEQIIEKDEGPFYTHLGAGPNVAAIREIMEERFGQKGKAIRIEKVVYTGKEGKSSQGCPVAKWVIRRSSKEEKLLCLVRERSGHTCESAVIVVLILLWEGVPLPLADKLYSELRNTLCKNGTLTNRRCALNEERTCACQGLDPETCGASFSFGCSWSMYYNGCKFARSKVPRKFKLAGDDPKEEEKLESHLQNLSTFLAPIYKKLAPDAYSHQVEFEQRALDCRLGLKEGRPFSGVTACLDFCAHAHRDLHNMQNGSTLVCTLTREDNREFGAVPEDEQLHVLPLYKISDVDEFGSVEAQEEKKRRGAIQVLSSFRRKVRMLAEPAKTCRQRKLEAKKAAAEKLSSLDNSAVKMEKEKAATRAKQVETASQAKQLTGPPAGACRRLLPWRPRPVHETAQPNQSVPQLLPRSRHVQRRQPHEHLFLLTPSCRPQPQLPPQRAPQGPQPEPAGAYSPGGPGLYMRRPSPISPYPSSCHAADMYRGASPMSIYSSSPQAAASYLSSNAMAPYPGLLNSNSQYPAYQCNGTASMDSCPPYLSPYSPQSQPMDLYRYPSPEHLAKLNLPPIHTLYQQRFANTQSFPSKFLGCGNLTGQGDAFGACPVRPSVHHAGPYPPYATHEMDGDDEAWSDSEQSFLDPDIGGVAVAPTHGSILIECAKRELHATTPLNNPDRTWPTRISLVFYQHKSMNEPKHGLALWEAKAAERAREKEEECEKYGPDHVAQKAHGKKAKRVAG</sequence>
<dbReference type="Proteomes" id="UP000028990">
    <property type="component" value="Unassembled WGS sequence"/>
</dbReference>
<dbReference type="eggNOG" id="ENOG502QURD">
    <property type="taxonomic scope" value="Eukaryota"/>
</dbReference>
<feature type="compositionally biased region" description="Low complexity" evidence="12">
    <location>
        <begin position="798"/>
        <end position="817"/>
    </location>
</feature>
<gene>
    <name evidence="14" type="ORF">H920_12780</name>
</gene>
<proteinExistence type="inferred from homology"/>
<dbReference type="GO" id="GO:0040029">
    <property type="term" value="P:epigenetic regulation of gene expression"/>
    <property type="evidence" value="ECO:0007669"/>
    <property type="project" value="InterPro"/>
</dbReference>
<evidence type="ECO:0000256" key="10">
    <source>
        <dbReference type="ARBA" id="ARBA00049431"/>
    </source>
</evidence>
<feature type="region of interest" description="Disordered" evidence="12">
    <location>
        <begin position="196"/>
        <end position="222"/>
    </location>
</feature>
<feature type="region of interest" description="Disordered" evidence="12">
    <location>
        <begin position="1038"/>
        <end position="1093"/>
    </location>
</feature>
<feature type="compositionally biased region" description="Basic and acidic residues" evidence="12">
    <location>
        <begin position="2192"/>
        <end position="2210"/>
    </location>
</feature>
<dbReference type="GO" id="GO:0070579">
    <property type="term" value="F:DNA 5-methylcytosine dioxygenase activity"/>
    <property type="evidence" value="ECO:0007669"/>
    <property type="project" value="UniProtKB-UniRule"/>
</dbReference>
<dbReference type="GO" id="GO:0030099">
    <property type="term" value="P:myeloid cell differentiation"/>
    <property type="evidence" value="ECO:0007669"/>
    <property type="project" value="TreeGrafter"/>
</dbReference>
<organism evidence="14 15">
    <name type="scientific">Fukomys damarensis</name>
    <name type="common">Damaraland mole rat</name>
    <name type="synonym">Cryptomys damarensis</name>
    <dbReference type="NCBI Taxonomy" id="885580"/>
    <lineage>
        <taxon>Eukaryota</taxon>
        <taxon>Metazoa</taxon>
        <taxon>Chordata</taxon>
        <taxon>Craniata</taxon>
        <taxon>Vertebrata</taxon>
        <taxon>Euteleostomi</taxon>
        <taxon>Mammalia</taxon>
        <taxon>Eutheria</taxon>
        <taxon>Euarchontoglires</taxon>
        <taxon>Glires</taxon>
        <taxon>Rodentia</taxon>
        <taxon>Hystricomorpha</taxon>
        <taxon>Bathyergidae</taxon>
        <taxon>Fukomys</taxon>
    </lineage>
</organism>
<dbReference type="EC" id="1.14.11.80" evidence="11"/>
<evidence type="ECO:0000313" key="14">
    <source>
        <dbReference type="EMBL" id="KFO25862.1"/>
    </source>
</evidence>
<evidence type="ECO:0000256" key="2">
    <source>
        <dbReference type="ARBA" id="ARBA00007502"/>
    </source>
</evidence>
<feature type="region of interest" description="Disordered" evidence="12">
    <location>
        <begin position="1851"/>
        <end position="1871"/>
    </location>
</feature>
<evidence type="ECO:0000256" key="8">
    <source>
        <dbReference type="ARBA" id="ARBA00023004"/>
    </source>
</evidence>
<feature type="compositionally biased region" description="Basic and acidic residues" evidence="12">
    <location>
        <begin position="515"/>
        <end position="543"/>
    </location>
</feature>
<dbReference type="GO" id="GO:0005634">
    <property type="term" value="C:nucleus"/>
    <property type="evidence" value="ECO:0007669"/>
    <property type="project" value="UniProtKB-UniRule"/>
</dbReference>
<feature type="compositionally biased region" description="Polar residues" evidence="12">
    <location>
        <begin position="691"/>
        <end position="724"/>
    </location>
</feature>
<keyword evidence="5 11" id="KW-0862">Zinc</keyword>
<keyword evidence="3" id="KW-0158">Chromosome</keyword>
<accession>A0A091D4A1</accession>
<feature type="region of interest" description="Disordered" evidence="12">
    <location>
        <begin position="978"/>
        <end position="997"/>
    </location>
</feature>
<dbReference type="PANTHER" id="PTHR23358">
    <property type="entry name" value="METHYLCYTOSINE DIOXYGENASE TET"/>
    <property type="match status" value="1"/>
</dbReference>
<feature type="compositionally biased region" description="Basic residues" evidence="12">
    <location>
        <begin position="2211"/>
        <end position="2223"/>
    </location>
</feature>
<evidence type="ECO:0000256" key="12">
    <source>
        <dbReference type="SAM" id="MobiDB-lite"/>
    </source>
</evidence>
<feature type="compositionally biased region" description="Pro residues" evidence="12">
    <location>
        <begin position="787"/>
        <end position="797"/>
    </location>
</feature>
<feature type="compositionally biased region" description="Basic and acidic residues" evidence="12">
    <location>
        <begin position="569"/>
        <end position="583"/>
    </location>
</feature>
<feature type="compositionally biased region" description="Pro residues" evidence="12">
    <location>
        <begin position="730"/>
        <end position="748"/>
    </location>
</feature>
<comment type="catalytic activity">
    <reaction evidence="9 11">
        <text>a 5-formyl-2'-deoxycytidine in DNA + 2-oxoglutarate + O2 = a 5-carboxyl-2'-deoxycytidine in DNA + succinate + CO2 + H(+)</text>
        <dbReference type="Rhea" id="RHEA:53832"/>
        <dbReference type="Rhea" id="RHEA-COMP:13656"/>
        <dbReference type="Rhea" id="RHEA-COMP:13657"/>
        <dbReference type="ChEBI" id="CHEBI:15378"/>
        <dbReference type="ChEBI" id="CHEBI:15379"/>
        <dbReference type="ChEBI" id="CHEBI:16526"/>
        <dbReference type="ChEBI" id="CHEBI:16810"/>
        <dbReference type="ChEBI" id="CHEBI:30031"/>
        <dbReference type="ChEBI" id="CHEBI:137731"/>
        <dbReference type="ChEBI" id="CHEBI:137732"/>
        <dbReference type="EC" id="1.14.11.80"/>
    </reaction>
</comment>
<feature type="region of interest" description="Disordered" evidence="12">
    <location>
        <begin position="355"/>
        <end position="403"/>
    </location>
</feature>
<evidence type="ECO:0000256" key="11">
    <source>
        <dbReference type="RuleBase" id="RU367064"/>
    </source>
</evidence>
<feature type="compositionally biased region" description="Basic and acidic residues" evidence="12">
    <location>
        <begin position="138"/>
        <end position="148"/>
    </location>
</feature>
<feature type="compositionally biased region" description="Basic and acidic residues" evidence="12">
    <location>
        <begin position="459"/>
        <end position="477"/>
    </location>
</feature>